<dbReference type="CDD" id="cd07062">
    <property type="entry name" value="Peptidase_S66_mccF_like"/>
    <property type="match status" value="1"/>
</dbReference>
<evidence type="ECO:0000256" key="2">
    <source>
        <dbReference type="ARBA" id="ARBA00022801"/>
    </source>
</evidence>
<accession>A0ABM6U4I3</accession>
<comment type="similarity">
    <text evidence="1">Belongs to the peptidase S66 family.</text>
</comment>
<evidence type="ECO:0000313" key="6">
    <source>
        <dbReference type="Proteomes" id="UP000241238"/>
    </source>
</evidence>
<dbReference type="RefSeq" id="WP_005947070.1">
    <property type="nucleotide sequence ID" value="NZ_CP028103.1"/>
</dbReference>
<dbReference type="InterPro" id="IPR027478">
    <property type="entry name" value="LdcA_N"/>
</dbReference>
<evidence type="ECO:0000313" key="5">
    <source>
        <dbReference type="EMBL" id="AVQ31230.1"/>
    </source>
</evidence>
<dbReference type="EMBL" id="CP028103">
    <property type="protein sequence ID" value="AVQ31230.1"/>
    <property type="molecule type" value="Genomic_DNA"/>
</dbReference>
<protein>
    <submittedName>
        <fullName evidence="5">LD-carboxypeptidase</fullName>
    </submittedName>
</protein>
<proteinExistence type="inferred from homology"/>
<evidence type="ECO:0000259" key="4">
    <source>
        <dbReference type="Pfam" id="PF17676"/>
    </source>
</evidence>
<evidence type="ECO:0000259" key="3">
    <source>
        <dbReference type="Pfam" id="PF02016"/>
    </source>
</evidence>
<dbReference type="Gene3D" id="3.40.50.10740">
    <property type="entry name" value="Class I glutamine amidotransferase-like"/>
    <property type="match status" value="1"/>
</dbReference>
<dbReference type="InterPro" id="IPR027461">
    <property type="entry name" value="Carboxypeptidase_A_C_sf"/>
</dbReference>
<dbReference type="InterPro" id="IPR040449">
    <property type="entry name" value="Peptidase_S66_N"/>
</dbReference>
<dbReference type="Pfam" id="PF17676">
    <property type="entry name" value="Peptidase_S66C"/>
    <property type="match status" value="1"/>
</dbReference>
<dbReference type="Pfam" id="PF02016">
    <property type="entry name" value="Peptidase_S66"/>
    <property type="match status" value="1"/>
</dbReference>
<dbReference type="SUPFAM" id="SSF141986">
    <property type="entry name" value="LD-carboxypeptidase A C-terminal domain-like"/>
    <property type="match status" value="1"/>
</dbReference>
<dbReference type="Gene3D" id="3.50.30.60">
    <property type="entry name" value="LD-carboxypeptidase A C-terminal domain-like"/>
    <property type="match status" value="1"/>
</dbReference>
<evidence type="ECO:0000256" key="1">
    <source>
        <dbReference type="ARBA" id="ARBA00010233"/>
    </source>
</evidence>
<dbReference type="GeneID" id="77468008"/>
<dbReference type="PIRSF" id="PIRSF028757">
    <property type="entry name" value="LD-carboxypeptidase"/>
    <property type="match status" value="1"/>
</dbReference>
<feature type="domain" description="LD-carboxypeptidase N-terminal" evidence="3">
    <location>
        <begin position="13"/>
        <end position="134"/>
    </location>
</feature>
<dbReference type="Proteomes" id="UP000241238">
    <property type="component" value="Chromosome"/>
</dbReference>
<name>A0ABM6U4I3_FUSVA</name>
<feature type="domain" description="LD-carboxypeptidase C-terminal" evidence="4">
    <location>
        <begin position="209"/>
        <end position="329"/>
    </location>
</feature>
<dbReference type="SUPFAM" id="SSF52317">
    <property type="entry name" value="Class I glutamine amidotransferase-like"/>
    <property type="match status" value="1"/>
</dbReference>
<dbReference type="InterPro" id="IPR003507">
    <property type="entry name" value="S66_fam"/>
</dbReference>
<dbReference type="InterPro" id="IPR040921">
    <property type="entry name" value="Peptidase_S66C"/>
</dbReference>
<organism evidence="5 6">
    <name type="scientific">Fusobacterium varium ATCC 27725</name>
    <dbReference type="NCBI Taxonomy" id="469618"/>
    <lineage>
        <taxon>Bacteria</taxon>
        <taxon>Fusobacteriati</taxon>
        <taxon>Fusobacteriota</taxon>
        <taxon>Fusobacteriia</taxon>
        <taxon>Fusobacteriales</taxon>
        <taxon>Fusobacteriaceae</taxon>
        <taxon>Fusobacterium</taxon>
    </lineage>
</organism>
<sequence>MIKPKRLKKGDKIAIVSLSWGGLGDENFIHKFYIAKERLEKDFGLEVICMPNALKGSEFIAQYPELRAKDLMEAFLDKTISAIFCAIGGEDTIRILPYVDLDIIKNNPKIFMGYSDSTINHFMMYKAGLISFYGPSIMCEFGEYVKMFDYTKNAVNDILFGEWNKYSLLPSPEWTEECILWEKNNINTSYRMKKDTHGYEVINGFGIIKGHLLGGCLDVFMIVNCTKIWPTLEEWKNSILFIETSEDKPSPEFVKWTFRNLAAQGILKVINGIIIGKPQGEIFYEEYKTVIKDVVVDEEKLVNLPIFYNVNFGHAKPIGIIPYGIIAELNCEEKTITFLENPTIE</sequence>
<dbReference type="PANTHER" id="PTHR30237:SF4">
    <property type="entry name" value="LD-CARBOXYPEPTIDASE C-TERMINAL DOMAIN-CONTAINING PROTEIN"/>
    <property type="match status" value="1"/>
</dbReference>
<keyword evidence="6" id="KW-1185">Reference proteome</keyword>
<keyword evidence="2" id="KW-0378">Hydrolase</keyword>
<reference evidence="6" key="1">
    <citation type="journal article" date="2018" name="MSphere">
        <title>Fusobacterium Genomics Using MinION and Illumina Sequencing Enables Genome Completion and Correction.</title>
        <authorList>
            <person name="Todd S.M."/>
            <person name="Settlage R.E."/>
            <person name="Lahmers K.K."/>
            <person name="Slade D.J."/>
        </authorList>
    </citation>
    <scope>NUCLEOTIDE SEQUENCE [LARGE SCALE GENOMIC DNA]</scope>
    <source>
        <strain evidence="6">ATCC 27725</strain>
    </source>
</reference>
<dbReference type="InterPro" id="IPR029062">
    <property type="entry name" value="Class_I_gatase-like"/>
</dbReference>
<dbReference type="PANTHER" id="PTHR30237">
    <property type="entry name" value="MURAMOYLTETRAPEPTIDE CARBOXYPEPTIDASE"/>
    <property type="match status" value="1"/>
</dbReference>
<gene>
    <name evidence="5" type="ORF">C4N18_08390</name>
</gene>